<dbReference type="Proteomes" id="UP001165065">
    <property type="component" value="Unassembled WGS sequence"/>
</dbReference>
<dbReference type="AlphaFoldDB" id="A0A9W7L7M1"/>
<feature type="compositionally biased region" description="Acidic residues" evidence="6">
    <location>
        <begin position="335"/>
        <end position="349"/>
    </location>
</feature>
<feature type="transmembrane region" description="Helical" evidence="7">
    <location>
        <begin position="821"/>
        <end position="843"/>
    </location>
</feature>
<dbReference type="EMBL" id="BRYA01000080">
    <property type="protein sequence ID" value="GMI38046.1"/>
    <property type="molecule type" value="Genomic_DNA"/>
</dbReference>
<dbReference type="PROSITE" id="PS51380">
    <property type="entry name" value="EXS"/>
    <property type="match status" value="1"/>
</dbReference>
<feature type="region of interest" description="Disordered" evidence="6">
    <location>
        <begin position="316"/>
        <end position="350"/>
    </location>
</feature>
<dbReference type="GO" id="GO:0016036">
    <property type="term" value="P:cellular response to phosphate starvation"/>
    <property type="evidence" value="ECO:0007669"/>
    <property type="project" value="TreeGrafter"/>
</dbReference>
<dbReference type="PANTHER" id="PTHR10783:SF103">
    <property type="entry name" value="SOLUTE CARRIER FAMILY 53 MEMBER 1"/>
    <property type="match status" value="1"/>
</dbReference>
<dbReference type="GO" id="GO:0005794">
    <property type="term" value="C:Golgi apparatus"/>
    <property type="evidence" value="ECO:0007669"/>
    <property type="project" value="TreeGrafter"/>
</dbReference>
<evidence type="ECO:0000256" key="7">
    <source>
        <dbReference type="SAM" id="Phobius"/>
    </source>
</evidence>
<evidence type="ECO:0000256" key="3">
    <source>
        <dbReference type="ARBA" id="ARBA00022692"/>
    </source>
</evidence>
<feature type="domain" description="SPX" evidence="9">
    <location>
        <begin position="2"/>
        <end position="411"/>
    </location>
</feature>
<feature type="transmembrane region" description="Helical" evidence="7">
    <location>
        <begin position="467"/>
        <end position="490"/>
    </location>
</feature>
<feature type="transmembrane region" description="Helical" evidence="7">
    <location>
        <begin position="673"/>
        <end position="693"/>
    </location>
</feature>
<evidence type="ECO:0000313" key="10">
    <source>
        <dbReference type="EMBL" id="GMI38046.1"/>
    </source>
</evidence>
<feature type="transmembrane region" description="Helical" evidence="7">
    <location>
        <begin position="917"/>
        <end position="939"/>
    </location>
</feature>
<comment type="subcellular location">
    <subcellularLocation>
        <location evidence="1">Membrane</location>
        <topology evidence="1">Multi-pass membrane protein</topology>
    </subcellularLocation>
</comment>
<feature type="compositionally biased region" description="Basic and acidic residues" evidence="6">
    <location>
        <begin position="100"/>
        <end position="111"/>
    </location>
</feature>
<keyword evidence="5 7" id="KW-0472">Membrane</keyword>
<evidence type="ECO:0000256" key="6">
    <source>
        <dbReference type="SAM" id="MobiDB-lite"/>
    </source>
</evidence>
<dbReference type="InterPro" id="IPR004342">
    <property type="entry name" value="EXS_C"/>
</dbReference>
<feature type="compositionally biased region" description="Polar residues" evidence="6">
    <location>
        <begin position="128"/>
        <end position="141"/>
    </location>
</feature>
<sequence>MVEFGLKLQDNKVSKWSSHYMNYEKLKKLLKTSKAALKYRDDLRERYAMKLKAMRQVRSPGDGIVDSVGFAEDVKTKATTVADSPSRMSKSVGVGLNTLEVKRSEGEGRDGGDDEGESSGTGKGWVRRSSSGQVKSMSNPTVGRKWGIVRETMRESKNVGGGESSDGDNETTALLGEGSLPPPTYTADTENWVSSPSSFKVSSRDLSNMASMAKSLFDIKGDLKEQVGRAETGFNVRHMEFGAVLKDECRRVEEFYVKKINEYVTRLGILEEAVAMSSSSSKPNLDQDSSNVTTRRHKYSIVEVTRALRGEAVLDTEDPSQKIKSSNGSLNLAASDDEDEDDGAVDDDGISGSNGLKKLLESDSVKRAVLDLHRNVKLLENFSIMNYTGFIKIIKKYDKTVMEGKGSFKYLCADTRFHDGNEATTLGTRMEQLYADWFCEGNLLQARAQMLPKVGDGLMMDWSQLKFGYRLGMCAVLAVWVCWDCVWQIMVHGEKTIGATAAFPVFRACGGMLLIHWCWGISTFVWTRFRINYIYLFEFDPRNVNSSMGILNEAVEETLVFLFCMLLYYKSCIGALPNWCPSGYYAAFLVGYTFKCMFFPWRIRKGLWETVGNVLTSPFRPATFYSTYIADVITSMIKILQDWAWTLTYLFSGDFMETEHRYLKHPSHHLQATFAYTHVAIPLICLLPIWYRLMQCLRRYFDTSKRWPNLPNAFKYSLSQTVTLFGTFHPLYMYNQQPEANTHTLITYTDDNDDIPSSGGTSDTPVNVIHLQKEMNLFQYFWISLFVVSSLYSFCWDVWMDWGLGRPEHKFLGPRLMFPHVSWYYLAIFLDIFLRFLWVTSLVPPDSGAVFAFPNYLTALVMAAEIFRRTMWGFFRLEQEHRHNTSGYRRVDFVPLHFNTGHDHKYKEKKAERGRGVLLEVMTMAVIVIGISVASIVAAQKEVQSHSVWDGY</sequence>
<dbReference type="GO" id="GO:0006817">
    <property type="term" value="P:phosphate ion transport"/>
    <property type="evidence" value="ECO:0007669"/>
    <property type="project" value="TreeGrafter"/>
</dbReference>
<name>A0A9W7L7M1_9STRA</name>
<dbReference type="OrthoDB" id="9970435at2759"/>
<comment type="similarity">
    <text evidence="2">Belongs to the SYG1 (TC 2.A.94) family.</text>
</comment>
<keyword evidence="4 7" id="KW-1133">Transmembrane helix</keyword>
<evidence type="ECO:0000313" key="11">
    <source>
        <dbReference type="Proteomes" id="UP001165065"/>
    </source>
</evidence>
<feature type="region of interest" description="Disordered" evidence="6">
    <location>
        <begin position="77"/>
        <end position="200"/>
    </location>
</feature>
<organism evidence="10 11">
    <name type="scientific">Triparma columacea</name>
    <dbReference type="NCBI Taxonomy" id="722753"/>
    <lineage>
        <taxon>Eukaryota</taxon>
        <taxon>Sar</taxon>
        <taxon>Stramenopiles</taxon>
        <taxon>Ochrophyta</taxon>
        <taxon>Bolidophyceae</taxon>
        <taxon>Parmales</taxon>
        <taxon>Triparmaceae</taxon>
        <taxon>Triparma</taxon>
    </lineage>
</organism>
<feature type="transmembrane region" description="Helical" evidence="7">
    <location>
        <begin position="550"/>
        <end position="570"/>
    </location>
</feature>
<feature type="transmembrane region" description="Helical" evidence="7">
    <location>
        <begin position="780"/>
        <end position="800"/>
    </location>
</feature>
<dbReference type="Pfam" id="PF03105">
    <property type="entry name" value="SPX"/>
    <property type="match status" value="1"/>
</dbReference>
<feature type="compositionally biased region" description="Polar residues" evidence="6">
    <location>
        <begin position="77"/>
        <end position="89"/>
    </location>
</feature>
<feature type="transmembrane region" description="Helical" evidence="7">
    <location>
        <begin position="510"/>
        <end position="529"/>
    </location>
</feature>
<dbReference type="GO" id="GO:0005886">
    <property type="term" value="C:plasma membrane"/>
    <property type="evidence" value="ECO:0007669"/>
    <property type="project" value="TreeGrafter"/>
</dbReference>
<feature type="domain" description="EXS" evidence="8">
    <location>
        <begin position="672"/>
        <end position="908"/>
    </location>
</feature>
<evidence type="ECO:0000256" key="5">
    <source>
        <dbReference type="ARBA" id="ARBA00023136"/>
    </source>
</evidence>
<keyword evidence="11" id="KW-1185">Reference proteome</keyword>
<proteinExistence type="inferred from homology"/>
<gene>
    <name evidence="10" type="ORF">TrCOL_g4687</name>
</gene>
<feature type="transmembrane region" description="Helical" evidence="7">
    <location>
        <begin position="582"/>
        <end position="601"/>
    </location>
</feature>
<evidence type="ECO:0000259" key="9">
    <source>
        <dbReference type="PROSITE" id="PS51382"/>
    </source>
</evidence>
<comment type="caution">
    <text evidence="10">The sequence shown here is derived from an EMBL/GenBank/DDBJ whole genome shotgun (WGS) entry which is preliminary data.</text>
</comment>
<evidence type="ECO:0000259" key="8">
    <source>
        <dbReference type="PROSITE" id="PS51380"/>
    </source>
</evidence>
<dbReference type="PANTHER" id="PTHR10783">
    <property type="entry name" value="XENOTROPIC AND POLYTROPIC RETROVIRUS RECEPTOR 1-RELATED"/>
    <property type="match status" value="1"/>
</dbReference>
<evidence type="ECO:0000256" key="1">
    <source>
        <dbReference type="ARBA" id="ARBA00004141"/>
    </source>
</evidence>
<dbReference type="PROSITE" id="PS51382">
    <property type="entry name" value="SPX"/>
    <property type="match status" value="1"/>
</dbReference>
<dbReference type="InterPro" id="IPR004331">
    <property type="entry name" value="SPX_dom"/>
</dbReference>
<feature type="compositionally biased region" description="Polar residues" evidence="6">
    <location>
        <begin position="322"/>
        <end position="332"/>
    </location>
</feature>
<keyword evidence="3 7" id="KW-0812">Transmembrane</keyword>
<evidence type="ECO:0000256" key="4">
    <source>
        <dbReference type="ARBA" id="ARBA00022989"/>
    </source>
</evidence>
<evidence type="ECO:0000256" key="2">
    <source>
        <dbReference type="ARBA" id="ARBA00009665"/>
    </source>
</evidence>
<dbReference type="GO" id="GO:0000822">
    <property type="term" value="F:inositol hexakisphosphate binding"/>
    <property type="evidence" value="ECO:0007669"/>
    <property type="project" value="TreeGrafter"/>
</dbReference>
<dbReference type="Pfam" id="PF03124">
    <property type="entry name" value="EXS"/>
    <property type="match status" value="1"/>
</dbReference>
<protein>
    <submittedName>
        <fullName evidence="10">Uncharacterized protein</fullName>
    </submittedName>
</protein>
<accession>A0A9W7L7M1</accession>
<reference evidence="11" key="1">
    <citation type="journal article" date="2023" name="Commun. Biol.">
        <title>Genome analysis of Parmales, the sister group of diatoms, reveals the evolutionary specialization of diatoms from phago-mixotrophs to photoautotrophs.</title>
        <authorList>
            <person name="Ban H."/>
            <person name="Sato S."/>
            <person name="Yoshikawa S."/>
            <person name="Yamada K."/>
            <person name="Nakamura Y."/>
            <person name="Ichinomiya M."/>
            <person name="Sato N."/>
            <person name="Blanc-Mathieu R."/>
            <person name="Endo H."/>
            <person name="Kuwata A."/>
            <person name="Ogata H."/>
        </authorList>
    </citation>
    <scope>NUCLEOTIDE SEQUENCE [LARGE SCALE GENOMIC DNA]</scope>
</reference>